<evidence type="ECO:0000313" key="14">
    <source>
        <dbReference type="Proteomes" id="UP001629953"/>
    </source>
</evidence>
<dbReference type="PROSITE" id="PS50111">
    <property type="entry name" value="CHEMOTAXIS_TRANSDUC_2"/>
    <property type="match status" value="1"/>
</dbReference>
<evidence type="ECO:0000256" key="2">
    <source>
        <dbReference type="ARBA" id="ARBA00022475"/>
    </source>
</evidence>
<dbReference type="Gene3D" id="1.10.287.950">
    <property type="entry name" value="Methyl-accepting chemotaxis protein"/>
    <property type="match status" value="1"/>
</dbReference>
<dbReference type="SUPFAM" id="SSF58104">
    <property type="entry name" value="Methyl-accepting chemotaxis protein (MCP) signaling domain"/>
    <property type="match status" value="1"/>
</dbReference>
<evidence type="ECO:0000256" key="6">
    <source>
        <dbReference type="ARBA" id="ARBA00023224"/>
    </source>
</evidence>
<evidence type="ECO:0000256" key="3">
    <source>
        <dbReference type="ARBA" id="ARBA00022692"/>
    </source>
</evidence>
<keyword evidence="4 10" id="KW-1133">Transmembrane helix</keyword>
<keyword evidence="14" id="KW-1185">Reference proteome</keyword>
<feature type="region of interest" description="Disordered" evidence="9">
    <location>
        <begin position="542"/>
        <end position="567"/>
    </location>
</feature>
<evidence type="ECO:0000256" key="7">
    <source>
        <dbReference type="ARBA" id="ARBA00029447"/>
    </source>
</evidence>
<dbReference type="InterPro" id="IPR003660">
    <property type="entry name" value="HAMP_dom"/>
</dbReference>
<evidence type="ECO:0000256" key="9">
    <source>
        <dbReference type="SAM" id="MobiDB-lite"/>
    </source>
</evidence>
<reference evidence="13 14" key="1">
    <citation type="journal article" date="2013" name="Int. J. Syst. Evol. Microbiol.">
        <title>Celerinatantimonas yamalensis sp. nov., a cold-adapted diazotrophic bacterium from a cold permafrost brine.</title>
        <authorList>
            <person name="Shcherbakova V."/>
            <person name="Chuvilskaya N."/>
            <person name="Rivkina E."/>
            <person name="Demidov N."/>
            <person name="Uchaeva V."/>
            <person name="Suetin S."/>
            <person name="Suzina N."/>
            <person name="Gilichinsky D."/>
        </authorList>
    </citation>
    <scope>NUCLEOTIDE SEQUENCE [LARGE SCALE GENOMIC DNA]</scope>
    <source>
        <strain evidence="13 14">C7</strain>
    </source>
</reference>
<comment type="caution">
    <text evidence="13">The sequence shown here is derived from an EMBL/GenBank/DDBJ whole genome shotgun (WGS) entry which is preliminary data.</text>
</comment>
<dbReference type="EMBL" id="JBEQCT010000012">
    <property type="protein sequence ID" value="MFM2486844.1"/>
    <property type="molecule type" value="Genomic_DNA"/>
</dbReference>
<dbReference type="InterPro" id="IPR033480">
    <property type="entry name" value="sCache_2"/>
</dbReference>
<feature type="transmembrane region" description="Helical" evidence="10">
    <location>
        <begin position="184"/>
        <end position="205"/>
    </location>
</feature>
<keyword evidence="6 8" id="KW-0807">Transducer</keyword>
<protein>
    <submittedName>
        <fullName evidence="13">Methyl-accepting chemotaxis protein</fullName>
    </submittedName>
</protein>
<accession>A0ABW9GAY5</accession>
<dbReference type="Pfam" id="PF17200">
    <property type="entry name" value="sCache_2"/>
    <property type="match status" value="1"/>
</dbReference>
<feature type="domain" description="Methyl-accepting transducer" evidence="11">
    <location>
        <begin position="263"/>
        <end position="499"/>
    </location>
</feature>
<dbReference type="PANTHER" id="PTHR32089">
    <property type="entry name" value="METHYL-ACCEPTING CHEMOTAXIS PROTEIN MCPB"/>
    <property type="match status" value="1"/>
</dbReference>
<organism evidence="13 14">
    <name type="scientific">Celerinatantimonas yamalensis</name>
    <dbReference type="NCBI Taxonomy" id="559956"/>
    <lineage>
        <taxon>Bacteria</taxon>
        <taxon>Pseudomonadati</taxon>
        <taxon>Pseudomonadota</taxon>
        <taxon>Gammaproteobacteria</taxon>
        <taxon>Celerinatantimonadaceae</taxon>
        <taxon>Celerinatantimonas</taxon>
    </lineage>
</organism>
<evidence type="ECO:0000256" key="8">
    <source>
        <dbReference type="PROSITE-ProRule" id="PRU00284"/>
    </source>
</evidence>
<gene>
    <name evidence="13" type="ORF">ABUE30_17570</name>
</gene>
<evidence type="ECO:0000256" key="5">
    <source>
        <dbReference type="ARBA" id="ARBA00023136"/>
    </source>
</evidence>
<evidence type="ECO:0000256" key="4">
    <source>
        <dbReference type="ARBA" id="ARBA00022989"/>
    </source>
</evidence>
<feature type="domain" description="HAMP" evidence="12">
    <location>
        <begin position="206"/>
        <end position="258"/>
    </location>
</feature>
<evidence type="ECO:0000313" key="13">
    <source>
        <dbReference type="EMBL" id="MFM2486844.1"/>
    </source>
</evidence>
<comment type="subcellular location">
    <subcellularLocation>
        <location evidence="1">Cell membrane</location>
        <topology evidence="1">Multi-pass membrane protein</topology>
    </subcellularLocation>
</comment>
<evidence type="ECO:0000259" key="11">
    <source>
        <dbReference type="PROSITE" id="PS50111"/>
    </source>
</evidence>
<keyword evidence="2" id="KW-1003">Cell membrane</keyword>
<dbReference type="CDD" id="cd11386">
    <property type="entry name" value="MCP_signal"/>
    <property type="match status" value="1"/>
</dbReference>
<keyword evidence="3 10" id="KW-0812">Transmembrane</keyword>
<dbReference type="Proteomes" id="UP001629953">
    <property type="component" value="Unassembled WGS sequence"/>
</dbReference>
<dbReference type="RefSeq" id="WP_408625144.1">
    <property type="nucleotide sequence ID" value="NZ_JBEQCT010000012.1"/>
</dbReference>
<dbReference type="Gene3D" id="3.30.450.20">
    <property type="entry name" value="PAS domain"/>
    <property type="match status" value="1"/>
</dbReference>
<evidence type="ECO:0000256" key="1">
    <source>
        <dbReference type="ARBA" id="ARBA00004651"/>
    </source>
</evidence>
<dbReference type="PANTHER" id="PTHR32089:SF120">
    <property type="entry name" value="METHYL-ACCEPTING CHEMOTAXIS PROTEIN TLPQ"/>
    <property type="match status" value="1"/>
</dbReference>
<feature type="transmembrane region" description="Helical" evidence="10">
    <location>
        <begin position="12"/>
        <end position="32"/>
    </location>
</feature>
<name>A0ABW9GAY5_9GAMM</name>
<evidence type="ECO:0000256" key="10">
    <source>
        <dbReference type="SAM" id="Phobius"/>
    </source>
</evidence>
<dbReference type="InterPro" id="IPR004089">
    <property type="entry name" value="MCPsignal_dom"/>
</dbReference>
<proteinExistence type="inferred from homology"/>
<sequence length="567" mass="61988">MDAIYRRFKLTTLISLQSGSVILLLLIGALVATHTLTQKIVNFEKSTLIQQVTITGHVAKKMSGSFVALKYLLNSARWGEKDSGYYLLVDGQSGRILIDPIDHKKEGQLLTKIQLQDGRTLQQAIASVSQTNKAQLVAYSARNPIVNKMQTKLSYLYPLPENGSVLIGGSFLSTSSLLTKQLNIGIFSLTGLCGLFVLIGIFGIARHIRKRIKGLRAGIELVAQGNFRQSTLISGQDEFATLAHYLDQGQSTLNDLMHKQVTMGENVASESNQIDARLNQASGQTDQLVHQTEQLKQAMSQLLDGVSHVLETTQDTANQAQLAYRQSQQGQSQIKEGVSHITHLNQQLEQSQQAIKAVSNGVLDIQSIVATIAQISDQTNLLALNAAIESARAGEHGRGFAVVADEVRKLALSTQQATEQIAKMIQTLQHQAQAVVDGSEQSMIIASDCLDVINHAGDHFSAILSGVDDLRDRNGRIASATEQQHQICQQMNDYVLSSSQHLDTLNNNLQEIAQNSSALKQQTSILDQTLSNFQLRTKLDGAHNHDTSVSASVARRPPQLSPELQRR</sequence>
<evidence type="ECO:0000259" key="12">
    <source>
        <dbReference type="PROSITE" id="PS50885"/>
    </source>
</evidence>
<dbReference type="Pfam" id="PF00015">
    <property type="entry name" value="MCPsignal"/>
    <property type="match status" value="1"/>
</dbReference>
<dbReference type="PROSITE" id="PS50885">
    <property type="entry name" value="HAMP"/>
    <property type="match status" value="1"/>
</dbReference>
<dbReference type="SMART" id="SM00283">
    <property type="entry name" value="MA"/>
    <property type="match status" value="1"/>
</dbReference>
<comment type="similarity">
    <text evidence="7">Belongs to the methyl-accepting chemotaxis (MCP) protein family.</text>
</comment>
<keyword evidence="5 10" id="KW-0472">Membrane</keyword>